<evidence type="ECO:0000313" key="2">
    <source>
        <dbReference type="Proteomes" id="UP001501565"/>
    </source>
</evidence>
<keyword evidence="2" id="KW-1185">Reference proteome</keyword>
<proteinExistence type="predicted"/>
<organism evidence="1 2">
    <name type="scientific">Litoribacillus peritrichatus</name>
    <dbReference type="NCBI Taxonomy" id="718191"/>
    <lineage>
        <taxon>Bacteria</taxon>
        <taxon>Pseudomonadati</taxon>
        <taxon>Pseudomonadota</taxon>
        <taxon>Gammaproteobacteria</taxon>
        <taxon>Oceanospirillales</taxon>
        <taxon>Oceanospirillaceae</taxon>
        <taxon>Litoribacillus</taxon>
    </lineage>
</organism>
<gene>
    <name evidence="1" type="ORF">GCM10022277_09400</name>
</gene>
<accession>A0ABP7MAR8</accession>
<dbReference type="EMBL" id="BAABBN010000004">
    <property type="protein sequence ID" value="GAA3916737.1"/>
    <property type="molecule type" value="Genomic_DNA"/>
</dbReference>
<name>A0ABP7MAR8_9GAMM</name>
<sequence length="87" mass="10622">METKFVTIHGDEWKKEDVEEPIEWAKTKAWKIEVWSSDSENWDHDHCQICWWKLHKSKDLEHGQGYHNHENDNWVCTECHDQFLNTL</sequence>
<evidence type="ECO:0000313" key="1">
    <source>
        <dbReference type="EMBL" id="GAA3916737.1"/>
    </source>
</evidence>
<comment type="caution">
    <text evidence="1">The sequence shown here is derived from an EMBL/GenBank/DDBJ whole genome shotgun (WGS) entry which is preliminary data.</text>
</comment>
<protein>
    <submittedName>
        <fullName evidence="1">Uncharacterized protein</fullName>
    </submittedName>
</protein>
<reference evidence="2" key="1">
    <citation type="journal article" date="2019" name="Int. J. Syst. Evol. Microbiol.">
        <title>The Global Catalogue of Microorganisms (GCM) 10K type strain sequencing project: providing services to taxonomists for standard genome sequencing and annotation.</title>
        <authorList>
            <consortium name="The Broad Institute Genomics Platform"/>
            <consortium name="The Broad Institute Genome Sequencing Center for Infectious Disease"/>
            <person name="Wu L."/>
            <person name="Ma J."/>
        </authorList>
    </citation>
    <scope>NUCLEOTIDE SEQUENCE [LARGE SCALE GENOMIC DNA]</scope>
    <source>
        <strain evidence="2">JCM 17551</strain>
    </source>
</reference>
<dbReference type="Proteomes" id="UP001501565">
    <property type="component" value="Unassembled WGS sequence"/>
</dbReference>